<keyword evidence="7" id="KW-0496">Mitochondrion</keyword>
<dbReference type="GO" id="GO:0016491">
    <property type="term" value="F:oxidoreductase activity"/>
    <property type="evidence" value="ECO:0007669"/>
    <property type="project" value="UniProtKB-KW"/>
</dbReference>
<dbReference type="SUPFAM" id="SSF53335">
    <property type="entry name" value="S-adenosyl-L-methionine-dependent methyltransferases"/>
    <property type="match status" value="1"/>
</dbReference>
<keyword evidence="3" id="KW-0489">Methyltransferase</keyword>
<evidence type="ECO:0000256" key="2">
    <source>
        <dbReference type="ARBA" id="ARBA00008361"/>
    </source>
</evidence>
<organism evidence="12 13">
    <name type="scientific">Hippocampus comes</name>
    <name type="common">Tiger tail seahorse</name>
    <dbReference type="NCBI Taxonomy" id="109280"/>
    <lineage>
        <taxon>Eukaryota</taxon>
        <taxon>Metazoa</taxon>
        <taxon>Chordata</taxon>
        <taxon>Craniata</taxon>
        <taxon>Vertebrata</taxon>
        <taxon>Euteleostomi</taxon>
        <taxon>Actinopterygii</taxon>
        <taxon>Neopterygii</taxon>
        <taxon>Teleostei</taxon>
        <taxon>Neoteleostei</taxon>
        <taxon>Acanthomorphata</taxon>
        <taxon>Syngnathiaria</taxon>
        <taxon>Syngnathiformes</taxon>
        <taxon>Syngnathoidei</taxon>
        <taxon>Syngnathidae</taxon>
        <taxon>Hippocampus</taxon>
    </lineage>
</organism>
<evidence type="ECO:0000259" key="11">
    <source>
        <dbReference type="Pfam" id="PF08241"/>
    </source>
</evidence>
<dbReference type="InterPro" id="IPR013216">
    <property type="entry name" value="Methyltransf_11"/>
</dbReference>
<dbReference type="Gene3D" id="3.40.50.150">
    <property type="entry name" value="Vaccinia Virus protein VP39"/>
    <property type="match status" value="1"/>
</dbReference>
<dbReference type="PANTHER" id="PTHR13090">
    <property type="entry name" value="ARGININE-HYDROXYLASE NDUFAF5, MITOCHONDRIAL"/>
    <property type="match status" value="1"/>
</dbReference>
<sequence>MIGGATYGRLLRASASRWRVAEGRRRSSRSVFDRSMKKKQKEWAGSGRDTRKYDYLRDEVGSRVADRVYDVARTFPLALEIGAGRGHVAQHLSRDAVERLFVTDISEAALNVGGEMRWHALAADEEFLPFRENSFDLVLSSMSLHWVNDLPGALRQIQAVLKPDGVFIGAMAGGETLYQLRCSLQLAETEREGGFSPRVSPYTAVADLGNLLGQAGFNMLTVDTDEVQVYYPGIMEVMMDLQGMGESNCAWNRRSVLHRDTILAAAAVYKGASPCHAPRRHLKQAKAAKRGSATVSFGDLSKINRNGDDE</sequence>
<keyword evidence="13" id="KW-1185">Reference proteome</keyword>
<dbReference type="FunFam" id="3.40.50.150:FF:000199">
    <property type="entry name" value="arginine-hydroxylase NDUFAF5, mitochondrial isoform X1"/>
    <property type="match status" value="1"/>
</dbReference>
<dbReference type="Proteomes" id="UP000264820">
    <property type="component" value="Unplaced"/>
</dbReference>
<protein>
    <recommendedName>
        <fullName evidence="8">Arginine-hydroxylase NDUFAF5, mitochondrial</fullName>
    </recommendedName>
    <alternativeName>
        <fullName evidence="9">NADH dehydrogenase [ubiquinone] 1 alpha subcomplex assembly factor 5</fullName>
    </alternativeName>
    <alternativeName>
        <fullName evidence="10">Putative methyltransferase NDUFAF5</fullName>
    </alternativeName>
</protein>
<dbReference type="Pfam" id="PF08241">
    <property type="entry name" value="Methyltransf_11"/>
    <property type="match status" value="1"/>
</dbReference>
<dbReference type="AlphaFoldDB" id="A0A3Q2Y504"/>
<reference evidence="12" key="1">
    <citation type="submission" date="2025-08" db="UniProtKB">
        <authorList>
            <consortium name="Ensembl"/>
        </authorList>
    </citation>
    <scope>IDENTIFICATION</scope>
</reference>
<dbReference type="Ensembl" id="ENSHCOT00000001014.1">
    <property type="protein sequence ID" value="ENSHCOP00000008021.1"/>
    <property type="gene ID" value="ENSHCOG00000010195.1"/>
</dbReference>
<evidence type="ECO:0000256" key="1">
    <source>
        <dbReference type="ARBA" id="ARBA00004173"/>
    </source>
</evidence>
<evidence type="ECO:0000256" key="9">
    <source>
        <dbReference type="ARBA" id="ARBA00041833"/>
    </source>
</evidence>
<evidence type="ECO:0000256" key="10">
    <source>
        <dbReference type="ARBA" id="ARBA00042549"/>
    </source>
</evidence>
<evidence type="ECO:0000256" key="6">
    <source>
        <dbReference type="ARBA" id="ARBA00023002"/>
    </source>
</evidence>
<comment type="subcellular location">
    <subcellularLocation>
        <location evidence="1">Mitochondrion</location>
    </subcellularLocation>
</comment>
<dbReference type="GO" id="GO:0032259">
    <property type="term" value="P:methylation"/>
    <property type="evidence" value="ECO:0007669"/>
    <property type="project" value="UniProtKB-KW"/>
</dbReference>
<evidence type="ECO:0000256" key="8">
    <source>
        <dbReference type="ARBA" id="ARBA00040937"/>
    </source>
</evidence>
<dbReference type="GeneTree" id="ENSGT00390000014687"/>
<accession>A0A3Q2Y504</accession>
<evidence type="ECO:0000256" key="4">
    <source>
        <dbReference type="ARBA" id="ARBA00022679"/>
    </source>
</evidence>
<dbReference type="GO" id="GO:0032981">
    <property type="term" value="P:mitochondrial respiratory chain complex I assembly"/>
    <property type="evidence" value="ECO:0007669"/>
    <property type="project" value="TreeGrafter"/>
</dbReference>
<dbReference type="STRING" id="109280.ENSHCOP00000008021"/>
<dbReference type="CDD" id="cd02440">
    <property type="entry name" value="AdoMet_MTases"/>
    <property type="match status" value="1"/>
</dbReference>
<evidence type="ECO:0000313" key="13">
    <source>
        <dbReference type="Proteomes" id="UP000264820"/>
    </source>
</evidence>
<keyword evidence="6" id="KW-0560">Oxidoreductase</keyword>
<keyword evidence="5" id="KW-0809">Transit peptide</keyword>
<evidence type="ECO:0000256" key="5">
    <source>
        <dbReference type="ARBA" id="ARBA00022946"/>
    </source>
</evidence>
<evidence type="ECO:0000313" key="12">
    <source>
        <dbReference type="Ensembl" id="ENSHCOP00000008021.1"/>
    </source>
</evidence>
<evidence type="ECO:0000256" key="3">
    <source>
        <dbReference type="ARBA" id="ARBA00022603"/>
    </source>
</evidence>
<name>A0A3Q2Y504_HIPCM</name>
<reference evidence="12" key="2">
    <citation type="submission" date="2025-09" db="UniProtKB">
        <authorList>
            <consortium name="Ensembl"/>
        </authorList>
    </citation>
    <scope>IDENTIFICATION</scope>
</reference>
<dbReference type="OMA" id="YEVVYGH"/>
<dbReference type="InterPro" id="IPR029063">
    <property type="entry name" value="SAM-dependent_MTases_sf"/>
</dbReference>
<comment type="similarity">
    <text evidence="2">Belongs to the methyltransferase superfamily.</text>
</comment>
<proteinExistence type="inferred from homology"/>
<keyword evidence="4" id="KW-0808">Transferase</keyword>
<dbReference type="PANTHER" id="PTHR13090:SF1">
    <property type="entry name" value="ARGININE-HYDROXYLASE NDUFAF5, MITOCHONDRIAL"/>
    <property type="match status" value="1"/>
</dbReference>
<feature type="domain" description="Methyltransferase type 11" evidence="11">
    <location>
        <begin position="79"/>
        <end position="168"/>
    </location>
</feature>
<dbReference type="GO" id="GO:0005739">
    <property type="term" value="C:mitochondrion"/>
    <property type="evidence" value="ECO:0007669"/>
    <property type="project" value="UniProtKB-SubCell"/>
</dbReference>
<evidence type="ECO:0000256" key="7">
    <source>
        <dbReference type="ARBA" id="ARBA00023128"/>
    </source>
</evidence>
<dbReference type="InterPro" id="IPR050602">
    <property type="entry name" value="Malonyl-ACP_OMT"/>
</dbReference>
<dbReference type="GO" id="GO:0008757">
    <property type="term" value="F:S-adenosylmethionine-dependent methyltransferase activity"/>
    <property type="evidence" value="ECO:0007669"/>
    <property type="project" value="InterPro"/>
</dbReference>